<protein>
    <recommendedName>
        <fullName evidence="6">Hydrophobin</fullName>
    </recommendedName>
</protein>
<dbReference type="Pfam" id="PF01185">
    <property type="entry name" value="Hydrophobin"/>
    <property type="match status" value="1"/>
</dbReference>
<evidence type="ECO:0000256" key="1">
    <source>
        <dbReference type="ARBA" id="ARBA00004191"/>
    </source>
</evidence>
<reference evidence="7 8" key="1">
    <citation type="journal article" date="2012" name="Science">
        <title>The Paleozoic origin of enzymatic lignin decomposition reconstructed from 31 fungal genomes.</title>
        <authorList>
            <person name="Floudas D."/>
            <person name="Binder M."/>
            <person name="Riley R."/>
            <person name="Barry K."/>
            <person name="Blanchette R.A."/>
            <person name="Henrissat B."/>
            <person name="Martinez A.T."/>
            <person name="Otillar R."/>
            <person name="Spatafora J.W."/>
            <person name="Yadav J.S."/>
            <person name="Aerts A."/>
            <person name="Benoit I."/>
            <person name="Boyd A."/>
            <person name="Carlson A."/>
            <person name="Copeland A."/>
            <person name="Coutinho P.M."/>
            <person name="de Vries R.P."/>
            <person name="Ferreira P."/>
            <person name="Findley K."/>
            <person name="Foster B."/>
            <person name="Gaskell J."/>
            <person name="Glotzer D."/>
            <person name="Gorecki P."/>
            <person name="Heitman J."/>
            <person name="Hesse C."/>
            <person name="Hori C."/>
            <person name="Igarashi K."/>
            <person name="Jurgens J.A."/>
            <person name="Kallen N."/>
            <person name="Kersten P."/>
            <person name="Kohler A."/>
            <person name="Kuees U."/>
            <person name="Kumar T.K.A."/>
            <person name="Kuo A."/>
            <person name="LaButti K."/>
            <person name="Larrondo L.F."/>
            <person name="Lindquist E."/>
            <person name="Ling A."/>
            <person name="Lombard V."/>
            <person name="Lucas S."/>
            <person name="Lundell T."/>
            <person name="Martin R."/>
            <person name="McLaughlin D.J."/>
            <person name="Morgenstern I."/>
            <person name="Morin E."/>
            <person name="Murat C."/>
            <person name="Nagy L.G."/>
            <person name="Nolan M."/>
            <person name="Ohm R.A."/>
            <person name="Patyshakuliyeva A."/>
            <person name="Rokas A."/>
            <person name="Ruiz-Duenas F.J."/>
            <person name="Sabat G."/>
            <person name="Salamov A."/>
            <person name="Samejima M."/>
            <person name="Schmutz J."/>
            <person name="Slot J.C."/>
            <person name="St John F."/>
            <person name="Stenlid J."/>
            <person name="Sun H."/>
            <person name="Sun S."/>
            <person name="Syed K."/>
            <person name="Tsang A."/>
            <person name="Wiebenga A."/>
            <person name="Young D."/>
            <person name="Pisabarro A."/>
            <person name="Eastwood D.C."/>
            <person name="Martin F."/>
            <person name="Cullen D."/>
            <person name="Grigoriev I.V."/>
            <person name="Hibbett D.S."/>
        </authorList>
    </citation>
    <scope>NUCLEOTIDE SEQUENCE [LARGE SCALE GENOMIC DNA]</scope>
    <source>
        <strain evidence="7 8">ATCC 11539</strain>
    </source>
</reference>
<dbReference type="GeneID" id="19302490"/>
<dbReference type="GO" id="GO:0009277">
    <property type="term" value="C:fungal-type cell wall"/>
    <property type="evidence" value="ECO:0007669"/>
    <property type="project" value="InterPro"/>
</dbReference>
<dbReference type="CDD" id="cd23507">
    <property type="entry name" value="hydrophobin_I"/>
    <property type="match status" value="1"/>
</dbReference>
<keyword evidence="5 6" id="KW-1015">Disulfide bond</keyword>
<evidence type="ECO:0000313" key="8">
    <source>
        <dbReference type="Proteomes" id="UP000030669"/>
    </source>
</evidence>
<comment type="similarity">
    <text evidence="2 6">Belongs to the fungal hydrophobin family.</text>
</comment>
<keyword evidence="3 6" id="KW-0134">Cell wall</keyword>
<dbReference type="HOGENOM" id="CLU_105134_2_0_1"/>
<keyword evidence="4 6" id="KW-0964">Secreted</keyword>
<dbReference type="EMBL" id="KB469308">
    <property type="protein sequence ID" value="EPQ52307.1"/>
    <property type="molecule type" value="Genomic_DNA"/>
</dbReference>
<sequence>MFSTTVSTLAVLALFTFTGASAAPPTRALTVRQVSQCDTGKIQCCEQMQSAGSRNHDMLLPFLGLDAALANLPIGTACSPIDVGALGHGASCSAHPVCCDDKSTSLVSVGCVPINLSG</sequence>
<dbReference type="SMART" id="SM00075">
    <property type="entry name" value="HYDRO"/>
    <property type="match status" value="1"/>
</dbReference>
<evidence type="ECO:0000256" key="4">
    <source>
        <dbReference type="ARBA" id="ARBA00022525"/>
    </source>
</evidence>
<comment type="subcellular location">
    <subcellularLocation>
        <location evidence="1 6">Secreted</location>
        <location evidence="1 6">Cell wall</location>
    </subcellularLocation>
</comment>
<accession>S7PY77</accession>
<feature type="signal peptide" evidence="6">
    <location>
        <begin position="1"/>
        <end position="22"/>
    </location>
</feature>
<organism evidence="7 8">
    <name type="scientific">Gloeophyllum trabeum (strain ATCC 11539 / FP-39264 / Madison 617)</name>
    <name type="common">Brown rot fungus</name>
    <dbReference type="NCBI Taxonomy" id="670483"/>
    <lineage>
        <taxon>Eukaryota</taxon>
        <taxon>Fungi</taxon>
        <taxon>Dikarya</taxon>
        <taxon>Basidiomycota</taxon>
        <taxon>Agaricomycotina</taxon>
        <taxon>Agaricomycetes</taxon>
        <taxon>Gloeophyllales</taxon>
        <taxon>Gloeophyllaceae</taxon>
        <taxon>Gloeophyllum</taxon>
    </lineage>
</organism>
<evidence type="ECO:0000256" key="6">
    <source>
        <dbReference type="RuleBase" id="RU365009"/>
    </source>
</evidence>
<dbReference type="OrthoDB" id="4225815at2759"/>
<dbReference type="KEGG" id="gtr:GLOTRDRAFT_132423"/>
<dbReference type="RefSeq" id="XP_007869471.1">
    <property type="nucleotide sequence ID" value="XM_007871280.1"/>
</dbReference>
<keyword evidence="6" id="KW-0732">Signal</keyword>
<evidence type="ECO:0000256" key="5">
    <source>
        <dbReference type="ARBA" id="ARBA00023157"/>
    </source>
</evidence>
<evidence type="ECO:0000256" key="2">
    <source>
        <dbReference type="ARBA" id="ARBA00010446"/>
    </source>
</evidence>
<evidence type="ECO:0000313" key="7">
    <source>
        <dbReference type="EMBL" id="EPQ52307.1"/>
    </source>
</evidence>
<dbReference type="Proteomes" id="UP000030669">
    <property type="component" value="Unassembled WGS sequence"/>
</dbReference>
<dbReference type="OMA" id="CCNSIES"/>
<feature type="chain" id="PRO_5013988766" description="Hydrophobin" evidence="6">
    <location>
        <begin position="23"/>
        <end position="118"/>
    </location>
</feature>
<name>S7PY77_GLOTA</name>
<dbReference type="InterPro" id="IPR001338">
    <property type="entry name" value="Class_I_Hydrophobin"/>
</dbReference>
<evidence type="ECO:0000256" key="3">
    <source>
        <dbReference type="ARBA" id="ARBA00022512"/>
    </source>
</evidence>
<gene>
    <name evidence="7" type="ORF">GLOTRDRAFT_132423</name>
</gene>
<proteinExistence type="inferred from homology"/>
<dbReference type="STRING" id="670483.S7PY77"/>
<keyword evidence="8" id="KW-1185">Reference proteome</keyword>
<dbReference type="AlphaFoldDB" id="S7PY77"/>
<dbReference type="GO" id="GO:0005199">
    <property type="term" value="F:structural constituent of cell wall"/>
    <property type="evidence" value="ECO:0007669"/>
    <property type="project" value="InterPro"/>
</dbReference>